<dbReference type="RefSeq" id="WP_151692733.1">
    <property type="nucleotide sequence ID" value="NZ_BMGX01000002.1"/>
</dbReference>
<keyword evidence="1" id="KW-0479">Metal-binding</keyword>
<name>A0A6L3ZKQ4_9FLAO</name>
<dbReference type="PANTHER" id="PTHR11358:SF35">
    <property type="entry name" value="FORMIMIDOYLGLUTAMASE"/>
    <property type="match status" value="1"/>
</dbReference>
<dbReference type="GO" id="GO:0008783">
    <property type="term" value="F:agmatinase activity"/>
    <property type="evidence" value="ECO:0007669"/>
    <property type="project" value="TreeGrafter"/>
</dbReference>
<keyword evidence="2" id="KW-0378">Hydrolase</keyword>
<evidence type="ECO:0000256" key="2">
    <source>
        <dbReference type="ARBA" id="ARBA00022801"/>
    </source>
</evidence>
<evidence type="ECO:0000256" key="1">
    <source>
        <dbReference type="ARBA" id="ARBA00022723"/>
    </source>
</evidence>
<reference evidence="6 7" key="1">
    <citation type="submission" date="2019-10" db="EMBL/GenBank/DDBJ databases">
        <title>Genome sequence of Phaeocystidibacter marisrubri JCM30614 (type strain).</title>
        <authorList>
            <person name="Bowman J.P."/>
        </authorList>
    </citation>
    <scope>NUCLEOTIDE SEQUENCE [LARGE SCALE GENOMIC DNA]</scope>
    <source>
        <strain evidence="6 7">JCM 30614</strain>
    </source>
</reference>
<dbReference type="InterPro" id="IPR006035">
    <property type="entry name" value="Ureohydrolase"/>
</dbReference>
<dbReference type="GO" id="GO:0006547">
    <property type="term" value="P:L-histidine metabolic process"/>
    <property type="evidence" value="ECO:0007669"/>
    <property type="project" value="UniProtKB-KW"/>
</dbReference>
<comment type="caution">
    <text evidence="6">The sequence shown here is derived from an EMBL/GenBank/DDBJ whole genome shotgun (WGS) entry which is preliminary data.</text>
</comment>
<accession>A0A6L3ZKQ4</accession>
<protein>
    <submittedName>
        <fullName evidence="6">Formimidoylglutamase</fullName>
    </submittedName>
</protein>
<keyword evidence="4" id="KW-0464">Manganese</keyword>
<dbReference type="EMBL" id="WBVQ01000001">
    <property type="protein sequence ID" value="KAB2818045.1"/>
    <property type="molecule type" value="Genomic_DNA"/>
</dbReference>
<dbReference type="GO" id="GO:0046872">
    <property type="term" value="F:metal ion binding"/>
    <property type="evidence" value="ECO:0007669"/>
    <property type="project" value="UniProtKB-KW"/>
</dbReference>
<dbReference type="PANTHER" id="PTHR11358">
    <property type="entry name" value="ARGINASE/AGMATINASE"/>
    <property type="match status" value="1"/>
</dbReference>
<evidence type="ECO:0000256" key="4">
    <source>
        <dbReference type="ARBA" id="ARBA00023211"/>
    </source>
</evidence>
<evidence type="ECO:0000313" key="7">
    <source>
        <dbReference type="Proteomes" id="UP000484164"/>
    </source>
</evidence>
<dbReference type="GO" id="GO:0033389">
    <property type="term" value="P:putrescine biosynthetic process from arginine, via agmatine"/>
    <property type="evidence" value="ECO:0007669"/>
    <property type="project" value="TreeGrafter"/>
</dbReference>
<dbReference type="InterPro" id="IPR023696">
    <property type="entry name" value="Ureohydrolase_dom_sf"/>
</dbReference>
<proteinExistence type="inferred from homology"/>
<evidence type="ECO:0000313" key="6">
    <source>
        <dbReference type="EMBL" id="KAB2818045.1"/>
    </source>
</evidence>
<evidence type="ECO:0000256" key="5">
    <source>
        <dbReference type="PROSITE-ProRule" id="PRU00742"/>
    </source>
</evidence>
<dbReference type="PROSITE" id="PS51409">
    <property type="entry name" value="ARGINASE_2"/>
    <property type="match status" value="1"/>
</dbReference>
<dbReference type="Gene3D" id="3.40.800.10">
    <property type="entry name" value="Ureohydrolase domain"/>
    <property type="match status" value="1"/>
</dbReference>
<gene>
    <name evidence="6" type="ORF">F8C82_06490</name>
</gene>
<keyword evidence="7" id="KW-1185">Reference proteome</keyword>
<sequence length="345" mass="38232">MQNLLHIFDRPFVESHTSIREGEHKIGQTIALLDHEGDLVDALRDCNVKFALIFVPEDIGVRANLGRPGASKTWEPALRGICNLQDNYYLSGAEMLLLGALDVDDLMNEADKADASTPEGIAKLRELTSQVDDRLRTILAQIYKADIFPIIIGGGHNNSYPNLVSWCDVHDSVLSCINLDPHADYRNMEGRHSGNGFRYAHEEGGLDRYAVVGLHEGYNSRSMVDELRHDPDLRYSTFEDIAVRRIQTFEQAVVDSLDFVSEGPFGIELDLDAIPRIPVSASTPTGFSLEQARHYVHLAASRPESVYLHICEGSAGLAEDRLLPELSKTIASLVADGIKAKRNID</sequence>
<dbReference type="AlphaFoldDB" id="A0A6L3ZKQ4"/>
<evidence type="ECO:0000256" key="3">
    <source>
        <dbReference type="ARBA" id="ARBA00022808"/>
    </source>
</evidence>
<dbReference type="Proteomes" id="UP000484164">
    <property type="component" value="Unassembled WGS sequence"/>
</dbReference>
<organism evidence="6 7">
    <name type="scientific">Phaeocystidibacter marisrubri</name>
    <dbReference type="NCBI Taxonomy" id="1577780"/>
    <lineage>
        <taxon>Bacteria</taxon>
        <taxon>Pseudomonadati</taxon>
        <taxon>Bacteroidota</taxon>
        <taxon>Flavobacteriia</taxon>
        <taxon>Flavobacteriales</taxon>
        <taxon>Phaeocystidibacteraceae</taxon>
        <taxon>Phaeocystidibacter</taxon>
    </lineage>
</organism>
<dbReference type="Pfam" id="PF00491">
    <property type="entry name" value="Arginase"/>
    <property type="match status" value="1"/>
</dbReference>
<comment type="similarity">
    <text evidence="5">Belongs to the arginase family.</text>
</comment>
<dbReference type="CDD" id="cd09988">
    <property type="entry name" value="Formimidoylglutamase"/>
    <property type="match status" value="1"/>
</dbReference>
<dbReference type="OrthoDB" id="9788689at2"/>
<dbReference type="SUPFAM" id="SSF52768">
    <property type="entry name" value="Arginase/deacetylase"/>
    <property type="match status" value="1"/>
</dbReference>
<keyword evidence="3" id="KW-0369">Histidine metabolism</keyword>